<proteinExistence type="predicted"/>
<feature type="compositionally biased region" description="Low complexity" evidence="1">
    <location>
        <begin position="82"/>
        <end position="92"/>
    </location>
</feature>
<dbReference type="AlphaFoldDB" id="A0A7R7TGB4"/>
<feature type="compositionally biased region" description="Basic and acidic residues" evidence="1">
    <location>
        <begin position="113"/>
        <end position="127"/>
    </location>
</feature>
<feature type="compositionally biased region" description="Basic and acidic residues" evidence="1">
    <location>
        <begin position="30"/>
        <end position="56"/>
    </location>
</feature>
<sequence>MNPRLYPRRTISGPKSLACMVASAMAEPETPPHEEAQKDAHLGEPAPHEPRRHVGEAEEPPGHAQLVHQVAGQDEGGDGQEGEVLGLRQGQLHGHGELKPGLGEEEDEPPDPDGEHHGHPQKKEEQKHRKAQQHGYPFRAWRSLPKAVRSMRRLPALALKVTQA</sequence>
<gene>
    <name evidence="2" type="ORF">TthHB5018_b23440</name>
</gene>
<evidence type="ECO:0000313" key="2">
    <source>
        <dbReference type="EMBL" id="BCP67410.1"/>
    </source>
</evidence>
<dbReference type="Proteomes" id="UP000596099">
    <property type="component" value="Plasmid pHB5018b"/>
</dbReference>
<accession>A0A7R7TGB4</accession>
<protein>
    <submittedName>
        <fullName evidence="2">Uncharacterized protein</fullName>
    </submittedName>
</protein>
<feature type="compositionally biased region" description="Acidic residues" evidence="1">
    <location>
        <begin position="103"/>
        <end position="112"/>
    </location>
</feature>
<feature type="region of interest" description="Disordered" evidence="1">
    <location>
        <begin position="22"/>
        <end position="141"/>
    </location>
</feature>
<reference evidence="3" key="1">
    <citation type="submission" date="2021-01" db="EMBL/GenBank/DDBJ databases">
        <title>Complete Genome Sequence of Thermus thermophilus Strain HB5018, Isolated from Mine Onsen Hot Spring.</title>
        <authorList>
            <person name="Miyazaki K."/>
            <person name="Moriya T."/>
            <person name="Nemoto N."/>
            <person name="Oshima T."/>
            <person name="Yura K."/>
            <person name="Bessho Y."/>
        </authorList>
    </citation>
    <scope>NUCLEOTIDE SEQUENCE [LARGE SCALE GENOMIC DNA]</scope>
    <source>
        <strain evidence="3">HB5018</strain>
        <plasmid evidence="3">pHB5018b</plasmid>
    </source>
</reference>
<organism evidence="2 3">
    <name type="scientific">Thermus thermophilus</name>
    <dbReference type="NCBI Taxonomy" id="274"/>
    <lineage>
        <taxon>Bacteria</taxon>
        <taxon>Thermotogati</taxon>
        <taxon>Deinococcota</taxon>
        <taxon>Deinococci</taxon>
        <taxon>Thermales</taxon>
        <taxon>Thermaceae</taxon>
        <taxon>Thermus</taxon>
    </lineage>
</organism>
<evidence type="ECO:0000256" key="1">
    <source>
        <dbReference type="SAM" id="MobiDB-lite"/>
    </source>
</evidence>
<evidence type="ECO:0000313" key="3">
    <source>
        <dbReference type="Proteomes" id="UP000596099"/>
    </source>
</evidence>
<name>A0A7R7TGB4_THETH</name>
<keyword evidence="2" id="KW-0614">Plasmid</keyword>
<dbReference type="EMBL" id="AP024271">
    <property type="protein sequence ID" value="BCP67410.1"/>
    <property type="molecule type" value="Genomic_DNA"/>
</dbReference>
<geneLocation type="plasmid" evidence="2 3">
    <name>pHB5018b</name>
</geneLocation>